<comment type="caution">
    <text evidence="1">The sequence shown here is derived from an EMBL/GenBank/DDBJ whole genome shotgun (WGS) entry which is preliminary data.</text>
</comment>
<sequence length="586" mass="61352">MTRRRILIALGVVVGAAVLWTAYEVPRAALSLDRAADQSEILRQALVDGDNELAAEAYDALADSTSRARSSSDGPIWWLAAKLPVLGSTVDAISTISSSLDAAVAEALPPILEVSDQVEADVFTPTDGRVDIAAMAAIAPAFQQADEALTEAVAPVAEIDPADLFGRLRRPVAGLQTRLVEAQTAVSTAAEGSRLLPRMLGAEGPRDYLLMVQTNAEIRSAGGVAGSWAVIHAENGVVEMREQGGSADIAPVDAPVVELAEDELSLFNRTLATDFRNTTITPDFPRTAQIARALLLERQGIAVDGVISVDPVVLSFLLAGTGPVEVGNPAVVPPEFGGVLTADNAVVALLNRAYAVIPEGPEQDDFFEGAAKRIFDAVSAGQGDASVVLRALAQGALENRLMVWSADEQIQEALAATGIAGGLAGDTGDVPHVGVYLNDGTATKMQFYLQYSTRVEASSCEDDRQTLSLRTVVESTAPADAASLPVTVTGPGFRVPRGSMDVGVDLYAPFGGQVTDVRVDGEPQTIYAEELNGRPVTYVTLRLAPGDRYVITADIRTGEGQTADGVLTSTPGITSAPNDLRIRSAC</sequence>
<dbReference type="EMBL" id="ACLF03000005">
    <property type="protein sequence ID" value="EFQ83194.1"/>
    <property type="molecule type" value="Genomic_DNA"/>
</dbReference>
<dbReference type="Pfam" id="PF13196">
    <property type="entry name" value="DUF4012"/>
    <property type="match status" value="1"/>
</dbReference>
<proteinExistence type="predicted"/>
<accession>E2SBQ8</accession>
<protein>
    <submittedName>
        <fullName evidence="1">Tat pathway signal sequence domain protein</fullName>
    </submittedName>
</protein>
<dbReference type="AlphaFoldDB" id="E2SBQ8"/>
<reference evidence="1" key="1">
    <citation type="submission" date="2010-08" db="EMBL/GenBank/DDBJ databases">
        <authorList>
            <person name="Muzny D."/>
            <person name="Qin X."/>
            <person name="Buhay C."/>
            <person name="Dugan-Rocha S."/>
            <person name="Ding Y."/>
            <person name="Chen G."/>
            <person name="Hawes A."/>
            <person name="Holder M."/>
            <person name="Jhangiani S."/>
            <person name="Johnson A."/>
            <person name="Khan Z."/>
            <person name="Li Z."/>
            <person name="Liu W."/>
            <person name="Liu X."/>
            <person name="Perez L."/>
            <person name="Shen H."/>
            <person name="Wang Q."/>
            <person name="Watt J."/>
            <person name="Xi L."/>
            <person name="Xin Y."/>
            <person name="Zhou J."/>
            <person name="Deng J."/>
            <person name="Jiang H."/>
            <person name="Liu Y."/>
            <person name="Qu J."/>
            <person name="Song X.-Z."/>
            <person name="Zhang L."/>
            <person name="Villasana D."/>
            <person name="Johnson A."/>
            <person name="Liu J."/>
            <person name="Liyanage D."/>
            <person name="Lorensuhewa L."/>
            <person name="Robinson T."/>
            <person name="Song A."/>
            <person name="Song B.-B."/>
            <person name="Dinh H."/>
            <person name="Thornton R."/>
            <person name="Coyle M."/>
            <person name="Francisco L."/>
            <person name="Jackson L."/>
            <person name="Javaid M."/>
            <person name="Korchina V."/>
            <person name="Kovar C."/>
            <person name="Mata R."/>
            <person name="Mathew T."/>
            <person name="Ngo R."/>
            <person name="Nguyen L."/>
            <person name="Nguyen N."/>
            <person name="Okwuonu G."/>
            <person name="Ongeri F."/>
            <person name="Pham C."/>
            <person name="Simmons D."/>
            <person name="Wilczek-Boney K."/>
            <person name="Hale W."/>
            <person name="Jakkamsetti A."/>
            <person name="Pham P."/>
            <person name="Ruth R."/>
            <person name="San Lucas F."/>
            <person name="Warren J."/>
            <person name="Zhang J."/>
            <person name="Zhao Z."/>
            <person name="Zhou C."/>
            <person name="Zhu D."/>
            <person name="Lee S."/>
            <person name="Bess C."/>
            <person name="Blankenburg K."/>
            <person name="Forbes L."/>
            <person name="Fu Q."/>
            <person name="Gubbala S."/>
            <person name="Hirani K."/>
            <person name="Jayaseelan J.C."/>
            <person name="Lara F."/>
            <person name="Munidasa M."/>
            <person name="Palculict T."/>
            <person name="Patil S."/>
            <person name="Pu L.-L."/>
            <person name="Saada N."/>
            <person name="Tang L."/>
            <person name="Weissenberger G."/>
            <person name="Zhu Y."/>
            <person name="Hemphill L."/>
            <person name="Shang Y."/>
            <person name="Youmans B."/>
            <person name="Ayvaz T."/>
            <person name="Ross M."/>
            <person name="Santibanez J."/>
            <person name="Aqrawi P."/>
            <person name="Gross S."/>
            <person name="Joshi V."/>
            <person name="Fowler G."/>
            <person name="Nazareth L."/>
            <person name="Reid J."/>
            <person name="Worley K."/>
            <person name="Petrosino J."/>
            <person name="Highlander S."/>
            <person name="Gibbs R."/>
        </authorList>
    </citation>
    <scope>NUCLEOTIDE SEQUENCE [LARGE SCALE GENOMIC DNA]</scope>
    <source>
        <strain evidence="1">DSM 15272</strain>
    </source>
</reference>
<keyword evidence="2" id="KW-1185">Reference proteome</keyword>
<gene>
    <name evidence="1" type="ORF">HMPREF0063_11467</name>
</gene>
<dbReference type="STRING" id="585531.HMPREF0063_11467"/>
<evidence type="ECO:0000313" key="1">
    <source>
        <dbReference type="EMBL" id="EFQ83194.1"/>
    </source>
</evidence>
<name>E2SBQ8_9ACTN</name>
<dbReference type="InterPro" id="IPR025101">
    <property type="entry name" value="DUF4012"/>
</dbReference>
<organism evidence="1 2">
    <name type="scientific">Aeromicrobium marinum DSM 15272</name>
    <dbReference type="NCBI Taxonomy" id="585531"/>
    <lineage>
        <taxon>Bacteria</taxon>
        <taxon>Bacillati</taxon>
        <taxon>Actinomycetota</taxon>
        <taxon>Actinomycetes</taxon>
        <taxon>Propionibacteriales</taxon>
        <taxon>Nocardioidaceae</taxon>
        <taxon>Aeromicrobium</taxon>
    </lineage>
</organism>
<dbReference type="eggNOG" id="COG2959">
    <property type="taxonomic scope" value="Bacteria"/>
</dbReference>
<evidence type="ECO:0000313" key="2">
    <source>
        <dbReference type="Proteomes" id="UP000003111"/>
    </source>
</evidence>
<dbReference type="HOGENOM" id="CLU_020572_1_0_11"/>
<dbReference type="Proteomes" id="UP000003111">
    <property type="component" value="Unassembled WGS sequence"/>
</dbReference>